<evidence type="ECO:0000259" key="1">
    <source>
        <dbReference type="Pfam" id="PF00501"/>
    </source>
</evidence>
<evidence type="ECO:0000259" key="2">
    <source>
        <dbReference type="Pfam" id="PF13193"/>
    </source>
</evidence>
<organism evidence="3 4">
    <name type="scientific">Paludisphaera mucosa</name>
    <dbReference type="NCBI Taxonomy" id="3030827"/>
    <lineage>
        <taxon>Bacteria</taxon>
        <taxon>Pseudomonadati</taxon>
        <taxon>Planctomycetota</taxon>
        <taxon>Planctomycetia</taxon>
        <taxon>Isosphaerales</taxon>
        <taxon>Isosphaeraceae</taxon>
        <taxon>Paludisphaera</taxon>
    </lineage>
</organism>
<dbReference type="RefSeq" id="WP_277862321.1">
    <property type="nucleotide sequence ID" value="NZ_JARRAG010000002.1"/>
</dbReference>
<dbReference type="SUPFAM" id="SSF56801">
    <property type="entry name" value="Acetyl-CoA synthetase-like"/>
    <property type="match status" value="1"/>
</dbReference>
<dbReference type="EMBL" id="JARRAG010000002">
    <property type="protein sequence ID" value="MDG3006015.1"/>
    <property type="molecule type" value="Genomic_DNA"/>
</dbReference>
<dbReference type="InterPro" id="IPR010071">
    <property type="entry name" value="AA_adenyl_dom"/>
</dbReference>
<gene>
    <name evidence="3" type="ORF">PZE19_19755</name>
</gene>
<comment type="caution">
    <text evidence="3">The sequence shown here is derived from an EMBL/GenBank/DDBJ whole genome shotgun (WGS) entry which is preliminary data.</text>
</comment>
<dbReference type="Pfam" id="PF00501">
    <property type="entry name" value="AMP-binding"/>
    <property type="match status" value="1"/>
</dbReference>
<evidence type="ECO:0000313" key="3">
    <source>
        <dbReference type="EMBL" id="MDG3006015.1"/>
    </source>
</evidence>
<reference evidence="3 4" key="1">
    <citation type="submission" date="2023-03" db="EMBL/GenBank/DDBJ databases">
        <title>Paludisphaera mucosa sp. nov. a novel planctomycete from northern fen.</title>
        <authorList>
            <person name="Ivanova A."/>
        </authorList>
    </citation>
    <scope>NUCLEOTIDE SEQUENCE [LARGE SCALE GENOMIC DNA]</scope>
    <source>
        <strain evidence="3 4">Pla2</strain>
    </source>
</reference>
<dbReference type="InterPro" id="IPR045851">
    <property type="entry name" value="AMP-bd_C_sf"/>
</dbReference>
<dbReference type="InterPro" id="IPR000873">
    <property type="entry name" value="AMP-dep_synth/lig_dom"/>
</dbReference>
<protein>
    <submittedName>
        <fullName evidence="3">Amino acid adenylation domain-containing protein</fullName>
    </submittedName>
</protein>
<feature type="domain" description="AMP-binding enzyme C-terminal" evidence="2">
    <location>
        <begin position="439"/>
        <end position="513"/>
    </location>
</feature>
<dbReference type="PRINTS" id="PR00154">
    <property type="entry name" value="AMPBINDING"/>
</dbReference>
<dbReference type="PANTHER" id="PTHR45527">
    <property type="entry name" value="NONRIBOSOMAL PEPTIDE SYNTHETASE"/>
    <property type="match status" value="1"/>
</dbReference>
<dbReference type="NCBIfam" id="TIGR01733">
    <property type="entry name" value="AA-adenyl-dom"/>
    <property type="match status" value="1"/>
</dbReference>
<sequence>MDGRHLSRLLEEAVARRPDRPAVEDERGRSQTYADLDRAADRVAARLARWGIDRGDRVGLWLPKSLEAVAAIHGILRAGGVYVPVDPTGPAGRAEGIFTDSGARAVVVAAKLAPALRQAWEGRESAPRLIVVADDAASDALAPEDADWSEVLADDAPSPLPPSREADDLAYILFTSGSTGKPKGVMLSHANAFTFLEWCRDALGPWSDDDRYSSHAPFHFDLSIFDLYVACLNAGTLVLIGETLAKEPAALGDYIQDKRISVWYSAPSILAMMTELGRLDRPGYTPPRVVLFAGEVFPIAPLRKLRTLWPDADLWNLYGPTETNVCTALEIPRVIGDEQAGPFPIGFACPPLIGRVVDEEGRTLAAGALGELVIAGPGVMRGYFGRDDLTEAAFFTADDGVKWYRTGDLVIDDGAGCYHFHGRRDRMVKKRGYRIELGEIESALYRHEGVDRAAVIAESDDAGVSIAAFVALKPEGRKSLIAMKRHCSIHLPNYMIPDRITFLDRLPATSTDKVDYQKLKALAVEEV</sequence>
<dbReference type="InterPro" id="IPR020459">
    <property type="entry name" value="AMP-binding"/>
</dbReference>
<feature type="domain" description="AMP-dependent synthetase/ligase" evidence="1">
    <location>
        <begin position="10"/>
        <end position="384"/>
    </location>
</feature>
<dbReference type="InterPro" id="IPR025110">
    <property type="entry name" value="AMP-bd_C"/>
</dbReference>
<dbReference type="Gene3D" id="3.40.50.12780">
    <property type="entry name" value="N-terminal domain of ligase-like"/>
    <property type="match status" value="1"/>
</dbReference>
<proteinExistence type="predicted"/>
<accession>A0ABT6FEL1</accession>
<keyword evidence="4" id="KW-1185">Reference proteome</keyword>
<dbReference type="Pfam" id="PF13193">
    <property type="entry name" value="AMP-binding_C"/>
    <property type="match status" value="1"/>
</dbReference>
<dbReference type="PANTHER" id="PTHR45527:SF1">
    <property type="entry name" value="FATTY ACID SYNTHASE"/>
    <property type="match status" value="1"/>
</dbReference>
<dbReference type="InterPro" id="IPR042099">
    <property type="entry name" value="ANL_N_sf"/>
</dbReference>
<dbReference type="PROSITE" id="PS00455">
    <property type="entry name" value="AMP_BINDING"/>
    <property type="match status" value="1"/>
</dbReference>
<dbReference type="Gene3D" id="3.30.300.30">
    <property type="match status" value="1"/>
</dbReference>
<dbReference type="Proteomes" id="UP001216907">
    <property type="component" value="Unassembled WGS sequence"/>
</dbReference>
<name>A0ABT6FEL1_9BACT</name>
<evidence type="ECO:0000313" key="4">
    <source>
        <dbReference type="Proteomes" id="UP001216907"/>
    </source>
</evidence>
<dbReference type="InterPro" id="IPR020845">
    <property type="entry name" value="AMP-binding_CS"/>
</dbReference>